<name>A0ABS4CNQ7_9ENTE</name>
<keyword evidence="1" id="KW-1133">Transmembrane helix</keyword>
<proteinExistence type="predicted"/>
<evidence type="ECO:0000256" key="1">
    <source>
        <dbReference type="SAM" id="Phobius"/>
    </source>
</evidence>
<accession>A0ABS4CNQ7</accession>
<sequence length="172" mass="19362">MRWGDEVKGLFKNSNLYLVIAFIIMGILFYSSSQTYEEQSQLGLLQRLLVDEPFKERLSGISFVYASEEVSIQARGYFSFIEFFIRKGAHFGTYFLLSTSWVIGLKPRINQLGLTVIVSWLAATGYAALDELHQMFTGGRSPLFQDIALDSIGALTAAVLCLVIIGWKSRKK</sequence>
<evidence type="ECO:0000259" key="2">
    <source>
        <dbReference type="Pfam" id="PF04892"/>
    </source>
</evidence>
<feature type="domain" description="VanZ-like" evidence="2">
    <location>
        <begin position="18"/>
        <end position="163"/>
    </location>
</feature>
<feature type="transmembrane region" description="Helical" evidence="1">
    <location>
        <begin position="149"/>
        <end position="167"/>
    </location>
</feature>
<feature type="transmembrane region" description="Helical" evidence="1">
    <location>
        <begin position="112"/>
        <end position="129"/>
    </location>
</feature>
<dbReference type="Proteomes" id="UP000673375">
    <property type="component" value="Unassembled WGS sequence"/>
</dbReference>
<dbReference type="EMBL" id="JAEDXU010000010">
    <property type="protein sequence ID" value="MBP1047828.1"/>
    <property type="molecule type" value="Genomic_DNA"/>
</dbReference>
<reference evidence="3 4" key="1">
    <citation type="submission" date="2020-12" db="EMBL/GenBank/DDBJ databases">
        <title>Vagococcus allomyrinae sp. nov. and Enterococcus lavae sp. nov., isolated from the larvae of Allomyrina dichotoma.</title>
        <authorList>
            <person name="Lee S.D."/>
        </authorList>
    </citation>
    <scope>NUCLEOTIDE SEQUENCE [LARGE SCALE GENOMIC DNA]</scope>
    <source>
        <strain evidence="3 4">BWM-S5</strain>
    </source>
</reference>
<dbReference type="Pfam" id="PF04892">
    <property type="entry name" value="VanZ"/>
    <property type="match status" value="1"/>
</dbReference>
<gene>
    <name evidence="3" type="ORF">I6N96_16175</name>
</gene>
<feature type="transmembrane region" description="Helical" evidence="1">
    <location>
        <begin position="16"/>
        <end position="33"/>
    </location>
</feature>
<keyword evidence="4" id="KW-1185">Reference proteome</keyword>
<keyword evidence="1" id="KW-0812">Transmembrane</keyword>
<dbReference type="PIRSF" id="PIRSF019083">
    <property type="entry name" value="UCP019083_VanZ"/>
    <property type="match status" value="1"/>
</dbReference>
<evidence type="ECO:0000313" key="3">
    <source>
        <dbReference type="EMBL" id="MBP1047828.1"/>
    </source>
</evidence>
<feature type="transmembrane region" description="Helical" evidence="1">
    <location>
        <begin position="88"/>
        <end position="105"/>
    </location>
</feature>
<keyword evidence="1" id="KW-0472">Membrane</keyword>
<organism evidence="3 4">
    <name type="scientific">Enterococcus larvae</name>
    <dbReference type="NCBI Taxonomy" id="2794352"/>
    <lineage>
        <taxon>Bacteria</taxon>
        <taxon>Bacillati</taxon>
        <taxon>Bacillota</taxon>
        <taxon>Bacilli</taxon>
        <taxon>Lactobacillales</taxon>
        <taxon>Enterococcaceae</taxon>
        <taxon>Enterococcus</taxon>
    </lineage>
</organism>
<dbReference type="InterPro" id="IPR016747">
    <property type="entry name" value="Phosphotransbutyrylase"/>
</dbReference>
<dbReference type="InterPro" id="IPR006976">
    <property type="entry name" value="VanZ-like"/>
</dbReference>
<comment type="caution">
    <text evidence="3">The sequence shown here is derived from an EMBL/GenBank/DDBJ whole genome shotgun (WGS) entry which is preliminary data.</text>
</comment>
<dbReference type="NCBIfam" id="NF037970">
    <property type="entry name" value="vanZ_1"/>
    <property type="match status" value="1"/>
</dbReference>
<evidence type="ECO:0000313" key="4">
    <source>
        <dbReference type="Proteomes" id="UP000673375"/>
    </source>
</evidence>
<protein>
    <submittedName>
        <fullName evidence="3">VanZ family protein</fullName>
    </submittedName>
</protein>